<dbReference type="EMBL" id="KE123957">
    <property type="protein sequence ID" value="EPB88061.1"/>
    <property type="molecule type" value="Genomic_DNA"/>
</dbReference>
<keyword evidence="2" id="KW-1185">Reference proteome</keyword>
<sequence length="196" mass="22528">MSYTFYVEDGAGNIVNENGEEPMDITEDENPFKLEELTSKKKISDGEVSAKPKGNRVSNEMKARAVHLVDVHPKNSARAVALDLKLEPRTVQRWYKIWKKDPDSLFKVIGRPKIVESEGELAEATKKVVADFYFKQPTSTIVDQLMEQLNTSFDDLAISKRTLYRCMADLWLFSLKRAQTKPEERNSSEKIQQRKE</sequence>
<dbReference type="STRING" id="1220926.S2JCQ8"/>
<organism evidence="1 2">
    <name type="scientific">Mucor circinelloides f. circinelloides (strain 1006PhL)</name>
    <name type="common">Mucormycosis agent</name>
    <name type="synonym">Calyptromyces circinelloides</name>
    <dbReference type="NCBI Taxonomy" id="1220926"/>
    <lineage>
        <taxon>Eukaryota</taxon>
        <taxon>Fungi</taxon>
        <taxon>Fungi incertae sedis</taxon>
        <taxon>Mucoromycota</taxon>
        <taxon>Mucoromycotina</taxon>
        <taxon>Mucoromycetes</taxon>
        <taxon>Mucorales</taxon>
        <taxon>Mucorineae</taxon>
        <taxon>Mucoraceae</taxon>
        <taxon>Mucor</taxon>
    </lineage>
</organism>
<protein>
    <recommendedName>
        <fullName evidence="3">Homeodomain-like DNA binding domain-containing transcription factor</fullName>
    </recommendedName>
</protein>
<dbReference type="VEuPathDB" id="FungiDB:HMPREF1544_05123"/>
<evidence type="ECO:0000313" key="1">
    <source>
        <dbReference type="EMBL" id="EPB88061.1"/>
    </source>
</evidence>
<dbReference type="Proteomes" id="UP000014254">
    <property type="component" value="Unassembled WGS sequence"/>
</dbReference>
<proteinExistence type="predicted"/>
<dbReference type="OrthoDB" id="2212079at2759"/>
<dbReference type="OMA" id="YFKQPTS"/>
<accession>S2JCQ8</accession>
<evidence type="ECO:0008006" key="3">
    <source>
        <dbReference type="Google" id="ProtNLM"/>
    </source>
</evidence>
<dbReference type="AlphaFoldDB" id="S2JCQ8"/>
<evidence type="ECO:0000313" key="2">
    <source>
        <dbReference type="Proteomes" id="UP000014254"/>
    </source>
</evidence>
<gene>
    <name evidence="1" type="ORF">HMPREF1544_05123</name>
</gene>
<reference evidence="2" key="1">
    <citation type="submission" date="2013-05" db="EMBL/GenBank/DDBJ databases">
        <title>The Genome sequence of Mucor circinelloides f. circinelloides 1006PhL.</title>
        <authorList>
            <consortium name="The Broad Institute Genomics Platform"/>
            <person name="Cuomo C."/>
            <person name="Earl A."/>
            <person name="Findley K."/>
            <person name="Lee S.C."/>
            <person name="Walker B."/>
            <person name="Young S."/>
            <person name="Zeng Q."/>
            <person name="Gargeya S."/>
            <person name="Fitzgerald M."/>
            <person name="Haas B."/>
            <person name="Abouelleil A."/>
            <person name="Allen A.W."/>
            <person name="Alvarado L."/>
            <person name="Arachchi H.M."/>
            <person name="Berlin A.M."/>
            <person name="Chapman S.B."/>
            <person name="Gainer-Dewar J."/>
            <person name="Goldberg J."/>
            <person name="Griggs A."/>
            <person name="Gujja S."/>
            <person name="Hansen M."/>
            <person name="Howarth C."/>
            <person name="Imamovic A."/>
            <person name="Ireland A."/>
            <person name="Larimer J."/>
            <person name="McCowan C."/>
            <person name="Murphy C."/>
            <person name="Pearson M."/>
            <person name="Poon T.W."/>
            <person name="Priest M."/>
            <person name="Roberts A."/>
            <person name="Saif S."/>
            <person name="Shea T."/>
            <person name="Sisk P."/>
            <person name="Sykes S."/>
            <person name="Wortman J."/>
            <person name="Nusbaum C."/>
            <person name="Birren B."/>
        </authorList>
    </citation>
    <scope>NUCLEOTIDE SEQUENCE [LARGE SCALE GENOMIC DNA]</scope>
    <source>
        <strain evidence="2">1006PhL</strain>
    </source>
</reference>
<name>S2JCQ8_MUCC1</name>
<dbReference type="InParanoid" id="S2JCQ8"/>